<evidence type="ECO:0000259" key="4">
    <source>
        <dbReference type="Pfam" id="PF07859"/>
    </source>
</evidence>
<feature type="non-terminal residue" evidence="5">
    <location>
        <position position="433"/>
    </location>
</feature>
<dbReference type="PANTHER" id="PTHR23024">
    <property type="entry name" value="ARYLACETAMIDE DEACETYLASE"/>
    <property type="match status" value="1"/>
</dbReference>
<organism evidence="5 6">
    <name type="scientific">Quercus rubra</name>
    <name type="common">Northern red oak</name>
    <name type="synonym">Quercus borealis</name>
    <dbReference type="NCBI Taxonomy" id="3512"/>
    <lineage>
        <taxon>Eukaryota</taxon>
        <taxon>Viridiplantae</taxon>
        <taxon>Streptophyta</taxon>
        <taxon>Embryophyta</taxon>
        <taxon>Tracheophyta</taxon>
        <taxon>Spermatophyta</taxon>
        <taxon>Magnoliopsida</taxon>
        <taxon>eudicotyledons</taxon>
        <taxon>Gunneridae</taxon>
        <taxon>Pentapetalae</taxon>
        <taxon>rosids</taxon>
        <taxon>fabids</taxon>
        <taxon>Fagales</taxon>
        <taxon>Fagaceae</taxon>
        <taxon>Quercus</taxon>
    </lineage>
</organism>
<dbReference type="PROSITE" id="PS01173">
    <property type="entry name" value="LIPASE_GDXG_HIS"/>
    <property type="match status" value="1"/>
</dbReference>
<dbReference type="AlphaFoldDB" id="A0AAN7E1H2"/>
<name>A0AAN7E1H2_QUERU</name>
<feature type="region of interest" description="Disordered" evidence="3">
    <location>
        <begin position="132"/>
        <end position="154"/>
    </location>
</feature>
<dbReference type="EMBL" id="JAXUIC010000012">
    <property type="protein sequence ID" value="KAK4559913.1"/>
    <property type="molecule type" value="Genomic_DNA"/>
</dbReference>
<dbReference type="SUPFAM" id="SSF53474">
    <property type="entry name" value="alpha/beta-Hydrolases"/>
    <property type="match status" value="2"/>
</dbReference>
<evidence type="ECO:0000256" key="1">
    <source>
        <dbReference type="ARBA" id="ARBA00010515"/>
    </source>
</evidence>
<comment type="caution">
    <text evidence="5">The sequence shown here is derived from an EMBL/GenBank/DDBJ whole genome shotgun (WGS) entry which is preliminary data.</text>
</comment>
<evidence type="ECO:0000313" key="6">
    <source>
        <dbReference type="Proteomes" id="UP001324115"/>
    </source>
</evidence>
<keyword evidence="6" id="KW-1185">Reference proteome</keyword>
<dbReference type="Gene3D" id="3.40.50.1820">
    <property type="entry name" value="alpha/beta hydrolase"/>
    <property type="match status" value="2"/>
</dbReference>
<evidence type="ECO:0000256" key="3">
    <source>
        <dbReference type="SAM" id="MobiDB-lite"/>
    </source>
</evidence>
<dbReference type="Pfam" id="PF07859">
    <property type="entry name" value="Abhydrolase_3"/>
    <property type="match status" value="2"/>
</dbReference>
<dbReference type="InterPro" id="IPR029058">
    <property type="entry name" value="AB_hydrolase_fold"/>
</dbReference>
<evidence type="ECO:0000313" key="5">
    <source>
        <dbReference type="EMBL" id="KAK4559913.1"/>
    </source>
</evidence>
<dbReference type="GO" id="GO:0016787">
    <property type="term" value="F:hydrolase activity"/>
    <property type="evidence" value="ECO:0007669"/>
    <property type="project" value="UniProtKB-KW"/>
</dbReference>
<sequence>MWKLALPIGVDRDHEYCNPMVGDGFDQFDQIRELGWWVVVTGCDGDPLIDRQMELVEMLKKKGVKVEAQFNEGDYHGVELMDATKANALFVFIQSQLIKRSPKMSGQTPPSNPPTTDPYQYLQIVNNSDGTITRHRKIPNTPATPDPDHPTPVLSKDIPLNQSNKTWFRIFLPRQALDNTSPSKLPLIVYFHGGGFILYSASSTVFHDFCSNIAIDVNAIIVSVDYRLAPEHRLPAAYDDAVETLHFIKTNQDEWLTKYADFSNTYIMGSSAGGNVAYHAALREADQIENLEPLIIKGLILHQPYFGGTRRTESELRLANDLVLPLPLFVNDLMWELSLPIGVDRDNEYCNPTVGGGSQRLEKIRLLGWRVLVIDCKGDPLIDRQIELVKLMEEKGVVVVSQFDEGGHHGVDLQDLSKAKALNVVLKNFMLTS</sequence>
<dbReference type="InterPro" id="IPR002168">
    <property type="entry name" value="Lipase_GDXG_HIS_AS"/>
</dbReference>
<dbReference type="InterPro" id="IPR013094">
    <property type="entry name" value="AB_hydrolase_3"/>
</dbReference>
<feature type="domain" description="Alpha/beta hydrolase fold-3" evidence="4">
    <location>
        <begin position="188"/>
        <end position="411"/>
    </location>
</feature>
<keyword evidence="2" id="KW-0378">Hydrolase</keyword>
<evidence type="ECO:0000256" key="2">
    <source>
        <dbReference type="ARBA" id="ARBA00022801"/>
    </source>
</evidence>
<dbReference type="InterPro" id="IPR050466">
    <property type="entry name" value="Carboxylest/Gibb_receptor"/>
</dbReference>
<comment type="similarity">
    <text evidence="1">Belongs to the 'GDXG' lipolytic enzyme family.</text>
</comment>
<dbReference type="PANTHER" id="PTHR23024:SF654">
    <property type="entry name" value="RECEPTOR GID1, PUTATIVE-RELATED"/>
    <property type="match status" value="1"/>
</dbReference>
<dbReference type="Proteomes" id="UP001324115">
    <property type="component" value="Unassembled WGS sequence"/>
</dbReference>
<accession>A0AAN7E1H2</accession>
<proteinExistence type="inferred from homology"/>
<reference evidence="5 6" key="1">
    <citation type="journal article" date="2023" name="G3 (Bethesda)">
        <title>A haplotype-resolved chromosome-scale genome for Quercus rubra L. provides insights into the genetics of adaptive traits for red oak species.</title>
        <authorList>
            <person name="Kapoor B."/>
            <person name="Jenkins J."/>
            <person name="Schmutz J."/>
            <person name="Zhebentyayeva T."/>
            <person name="Kuelheim C."/>
            <person name="Coggeshall M."/>
            <person name="Heim C."/>
            <person name="Lasky J.R."/>
            <person name="Leites L."/>
            <person name="Islam-Faridi N."/>
            <person name="Romero-Severson J."/>
            <person name="DeLeo V.L."/>
            <person name="Lucas S.M."/>
            <person name="Lazic D."/>
            <person name="Gailing O."/>
            <person name="Carlson J."/>
            <person name="Staton M."/>
        </authorList>
    </citation>
    <scope>NUCLEOTIDE SEQUENCE [LARGE SCALE GENOMIC DNA]</scope>
    <source>
        <strain evidence="5">Pseudo-F2</strain>
    </source>
</reference>
<feature type="domain" description="Alpha/beta hydrolase fold-3" evidence="4">
    <location>
        <begin position="1"/>
        <end position="78"/>
    </location>
</feature>
<protein>
    <recommendedName>
        <fullName evidence="4">Alpha/beta hydrolase fold-3 domain-containing protein</fullName>
    </recommendedName>
</protein>
<gene>
    <name evidence="5" type="ORF">RGQ29_008914</name>
</gene>